<accession>A0A4D7C8G9</accession>
<dbReference type="InterPro" id="IPR029033">
    <property type="entry name" value="His_PPase_superfam"/>
</dbReference>
<reference evidence="2" key="1">
    <citation type="submission" date="2019-04" db="EMBL/GenBank/DDBJ databases">
        <title>Complete genome sequence of Sphingomonas sp. W1-2-3.</title>
        <authorList>
            <person name="Im W.T."/>
        </authorList>
    </citation>
    <scope>NUCLEOTIDE SEQUENCE [LARGE SCALE GENOMIC DNA]</scope>
    <source>
        <strain evidence="2">W1-2-3</strain>
    </source>
</reference>
<evidence type="ECO:0000313" key="2">
    <source>
        <dbReference type="Proteomes" id="UP000298714"/>
    </source>
</evidence>
<dbReference type="KEGG" id="hgn:E6W36_04135"/>
<keyword evidence="2" id="KW-1185">Reference proteome</keyword>
<dbReference type="Gene3D" id="3.40.50.1240">
    <property type="entry name" value="Phosphoglycerate mutase-like"/>
    <property type="match status" value="1"/>
</dbReference>
<dbReference type="EMBL" id="CP039704">
    <property type="protein sequence ID" value="QCI79063.1"/>
    <property type="molecule type" value="Genomic_DNA"/>
</dbReference>
<dbReference type="Proteomes" id="UP000298714">
    <property type="component" value="Chromosome"/>
</dbReference>
<sequence length="74" mass="7960">MLLIGHNPGFEETALALSGSAETGLMAKLHDKFPTGALARIDLPIARWRDLSLKAGHLALFLRPVDLDVTLPAD</sequence>
<organism evidence="1 2">
    <name type="scientific">Hankyongella ginsenosidimutans</name>
    <dbReference type="NCBI Taxonomy" id="1763828"/>
    <lineage>
        <taxon>Bacteria</taxon>
        <taxon>Pseudomonadati</taxon>
        <taxon>Pseudomonadota</taxon>
        <taxon>Alphaproteobacteria</taxon>
        <taxon>Sphingomonadales</taxon>
        <taxon>Sphingomonadaceae</taxon>
        <taxon>Hankyongella</taxon>
    </lineage>
</organism>
<proteinExistence type="predicted"/>
<evidence type="ECO:0000313" key="1">
    <source>
        <dbReference type="EMBL" id="QCI79063.1"/>
    </source>
</evidence>
<gene>
    <name evidence="1" type="ORF">E6W36_04135</name>
</gene>
<dbReference type="AlphaFoldDB" id="A0A4D7C8G9"/>
<dbReference type="RefSeq" id="WP_222873879.1">
    <property type="nucleotide sequence ID" value="NZ_CP039704.1"/>
</dbReference>
<name>A0A4D7C8G9_9SPHN</name>
<protein>
    <recommendedName>
        <fullName evidence="3">Histidine phosphatase family protein</fullName>
    </recommendedName>
</protein>
<evidence type="ECO:0008006" key="3">
    <source>
        <dbReference type="Google" id="ProtNLM"/>
    </source>
</evidence>